<accession>A0A6P5FZG9</accession>
<reference evidence="9" key="2">
    <citation type="submission" date="2025-08" db="UniProtKB">
        <authorList>
            <consortium name="RefSeq"/>
        </authorList>
    </citation>
    <scope>IDENTIFICATION</scope>
    <source>
        <tissue evidence="9">Leaf</tissue>
    </source>
</reference>
<dbReference type="Gramene" id="Aco018166.1.mrna1">
    <property type="protein sequence ID" value="Aco018166.1.mrna1"/>
    <property type="gene ID" value="Aco018166.1.path1"/>
</dbReference>
<dbReference type="GO" id="GO:0000460">
    <property type="term" value="P:maturation of 5.8S rRNA"/>
    <property type="evidence" value="ECO:0007669"/>
    <property type="project" value="TreeGrafter"/>
</dbReference>
<reference evidence="8" key="1">
    <citation type="journal article" date="2015" name="Nat. Genet.">
        <title>The pineapple genome and the evolution of CAM photosynthesis.</title>
        <authorList>
            <person name="Ming R."/>
            <person name="VanBuren R."/>
            <person name="Wai C.M."/>
            <person name="Tang H."/>
            <person name="Schatz M.C."/>
            <person name="Bowers J.E."/>
            <person name="Lyons E."/>
            <person name="Wang M.L."/>
            <person name="Chen J."/>
            <person name="Biggers E."/>
            <person name="Zhang J."/>
            <person name="Huang L."/>
            <person name="Zhang L."/>
            <person name="Miao W."/>
            <person name="Zhang J."/>
            <person name="Ye Z."/>
            <person name="Miao C."/>
            <person name="Lin Z."/>
            <person name="Wang H."/>
            <person name="Zhou H."/>
            <person name="Yim W.C."/>
            <person name="Priest H.D."/>
            <person name="Zheng C."/>
            <person name="Woodhouse M."/>
            <person name="Edger P.P."/>
            <person name="Guyot R."/>
            <person name="Guo H.B."/>
            <person name="Guo H."/>
            <person name="Zheng G."/>
            <person name="Singh R."/>
            <person name="Sharma A."/>
            <person name="Min X."/>
            <person name="Zheng Y."/>
            <person name="Lee H."/>
            <person name="Gurtowski J."/>
            <person name="Sedlazeck F.J."/>
            <person name="Harkess A."/>
            <person name="McKain M.R."/>
            <person name="Liao Z."/>
            <person name="Fang J."/>
            <person name="Liu J."/>
            <person name="Zhang X."/>
            <person name="Zhang Q."/>
            <person name="Hu W."/>
            <person name="Qin Y."/>
            <person name="Wang K."/>
            <person name="Chen L.Y."/>
            <person name="Shirley N."/>
            <person name="Lin Y.R."/>
            <person name="Liu L.Y."/>
            <person name="Hernandez A.G."/>
            <person name="Wright C.L."/>
            <person name="Bulone V."/>
            <person name="Tuskan G.A."/>
            <person name="Heath K."/>
            <person name="Zee F."/>
            <person name="Moore P.H."/>
            <person name="Sunkar R."/>
            <person name="Leebens-Mack J.H."/>
            <person name="Mockler T."/>
            <person name="Bennetzen J.L."/>
            <person name="Freeling M."/>
            <person name="Sankoff D."/>
            <person name="Paterson A.H."/>
            <person name="Zhu X."/>
            <person name="Yang X."/>
            <person name="Smith J.A."/>
            <person name="Cushman J.C."/>
            <person name="Paull R.E."/>
            <person name="Yu Q."/>
        </authorList>
    </citation>
    <scope>NUCLEOTIDE SEQUENCE [LARGE SCALE GENOMIC DNA]</scope>
    <source>
        <strain evidence="8">cv. F153</strain>
    </source>
</reference>
<feature type="compositionally biased region" description="Basic and acidic residues" evidence="7">
    <location>
        <begin position="171"/>
        <end position="187"/>
    </location>
</feature>
<evidence type="ECO:0000256" key="3">
    <source>
        <dbReference type="ARBA" id="ARBA00022552"/>
    </source>
</evidence>
<evidence type="ECO:0000256" key="2">
    <source>
        <dbReference type="ARBA" id="ARBA00009154"/>
    </source>
</evidence>
<comment type="subcellular location">
    <subcellularLocation>
        <location evidence="6">Cytoplasm</location>
    </subcellularLocation>
    <subcellularLocation>
        <location evidence="6">Nucleus</location>
        <location evidence="6">Nucleolus</location>
    </subcellularLocation>
    <subcellularLocation>
        <location evidence="1 6">Nucleus</location>
    </subcellularLocation>
</comment>
<dbReference type="AlphaFoldDB" id="A0A6P5FZG9"/>
<evidence type="ECO:0000256" key="7">
    <source>
        <dbReference type="SAM" id="MobiDB-lite"/>
    </source>
</evidence>
<evidence type="ECO:0000313" key="9">
    <source>
        <dbReference type="RefSeq" id="XP_020100977.1"/>
    </source>
</evidence>
<evidence type="ECO:0000256" key="6">
    <source>
        <dbReference type="RuleBase" id="RU368003"/>
    </source>
</evidence>
<evidence type="ECO:0000256" key="5">
    <source>
        <dbReference type="ARBA" id="ARBA00023242"/>
    </source>
</evidence>
<dbReference type="InterPro" id="IPR007146">
    <property type="entry name" value="Sas10/Utp3/C1D"/>
</dbReference>
<protein>
    <recommendedName>
        <fullName evidence="6">Nuclear nucleic acid-binding protein C1D</fullName>
    </recommendedName>
</protein>
<dbReference type="GO" id="GO:0003677">
    <property type="term" value="F:DNA binding"/>
    <property type="evidence" value="ECO:0007669"/>
    <property type="project" value="UniProtKB-KW"/>
</dbReference>
<keyword evidence="6" id="KW-0238">DNA-binding</keyword>
<comment type="subunit">
    <text evidence="6">Monomer and homodimer.</text>
</comment>
<keyword evidence="8" id="KW-1185">Reference proteome</keyword>
<comment type="similarity">
    <text evidence="2 6">Belongs to the C1D family.</text>
</comment>
<gene>
    <name evidence="9" type="primary">LOC109718909</name>
</gene>
<dbReference type="InterPro" id="IPR011082">
    <property type="entry name" value="Exosome-assoc_fac/DNA_repair"/>
</dbReference>
<dbReference type="GO" id="GO:0005737">
    <property type="term" value="C:cytoplasm"/>
    <property type="evidence" value="ECO:0007669"/>
    <property type="project" value="UniProtKB-SubCell"/>
</dbReference>
<name>A0A6P5FZG9_ANACO</name>
<dbReference type="GO" id="GO:0003723">
    <property type="term" value="F:RNA binding"/>
    <property type="evidence" value="ECO:0007669"/>
    <property type="project" value="UniProtKB-UniRule"/>
</dbReference>
<organism evidence="8 9">
    <name type="scientific">Ananas comosus</name>
    <name type="common">Pineapple</name>
    <name type="synonym">Ananas ananas</name>
    <dbReference type="NCBI Taxonomy" id="4615"/>
    <lineage>
        <taxon>Eukaryota</taxon>
        <taxon>Viridiplantae</taxon>
        <taxon>Streptophyta</taxon>
        <taxon>Embryophyta</taxon>
        <taxon>Tracheophyta</taxon>
        <taxon>Spermatophyta</taxon>
        <taxon>Magnoliopsida</taxon>
        <taxon>Liliopsida</taxon>
        <taxon>Poales</taxon>
        <taxon>Bromeliaceae</taxon>
        <taxon>Bromelioideae</taxon>
        <taxon>Ananas</taxon>
    </lineage>
</organism>
<keyword evidence="4 6" id="KW-0694">RNA-binding</keyword>
<dbReference type="Pfam" id="PF04000">
    <property type="entry name" value="Sas10_Utp3"/>
    <property type="match status" value="1"/>
</dbReference>
<evidence type="ECO:0000256" key="1">
    <source>
        <dbReference type="ARBA" id="ARBA00004123"/>
    </source>
</evidence>
<keyword evidence="6" id="KW-0963">Cytoplasm</keyword>
<dbReference type="GeneID" id="109718909"/>
<dbReference type="GO" id="GO:0000178">
    <property type="term" value="C:exosome (RNase complex)"/>
    <property type="evidence" value="ECO:0007669"/>
    <property type="project" value="TreeGrafter"/>
</dbReference>
<dbReference type="GO" id="GO:0005730">
    <property type="term" value="C:nucleolus"/>
    <property type="evidence" value="ECO:0007669"/>
    <property type="project" value="UniProtKB-SubCell"/>
</dbReference>
<evidence type="ECO:0000256" key="4">
    <source>
        <dbReference type="ARBA" id="ARBA00022884"/>
    </source>
</evidence>
<keyword evidence="3 6" id="KW-0698">rRNA processing</keyword>
<comment type="function">
    <text evidence="6">Plays a role in the recruitment of the exosome to pre-rRNA to mediate the 3'-5' end processing of the 5.8S rRNA.</text>
</comment>
<dbReference type="Proteomes" id="UP000515123">
    <property type="component" value="Linkage group 12"/>
</dbReference>
<proteinExistence type="inferred from homology"/>
<evidence type="ECO:0000313" key="8">
    <source>
        <dbReference type="Proteomes" id="UP000515123"/>
    </source>
</evidence>
<sequence>MPRRAPMASDAAAAAAAGDGGAAVSSSGIVPISAVEALAKTLGHAEEVRAQLSEFLAAADPDALADLPPLRRARAFLALARAASSLFSVRLRCSGINPDDHPMAKELERLSLHEEKLERFESWSKAPLRPSTTLNYQAATRFIGHSLPHLTSEQRKSMRDISRGRGVRSRPSNDRARKKRKEADRPNVRLAAQEFLEKAARELFSSKETGVKGPLRIISDEDDE</sequence>
<dbReference type="RefSeq" id="XP_020100977.1">
    <property type="nucleotide sequence ID" value="XM_020245388.1"/>
</dbReference>
<feature type="compositionally biased region" description="Basic and acidic residues" evidence="7">
    <location>
        <begin position="152"/>
        <end position="163"/>
    </location>
</feature>
<dbReference type="PANTHER" id="PTHR15341">
    <property type="entry name" value="SUN-COR STEROID HORMONE RECEPTOR CO-REPRESSOR"/>
    <property type="match status" value="1"/>
</dbReference>
<dbReference type="GO" id="GO:0010468">
    <property type="term" value="P:regulation of gene expression"/>
    <property type="evidence" value="ECO:0007669"/>
    <property type="project" value="TreeGrafter"/>
</dbReference>
<dbReference type="PANTHER" id="PTHR15341:SF3">
    <property type="entry name" value="NUCLEAR NUCLEIC ACID-BINDING PROTEIN C1D"/>
    <property type="match status" value="1"/>
</dbReference>
<dbReference type="OrthoDB" id="1421013at2759"/>
<feature type="region of interest" description="Disordered" evidence="7">
    <location>
        <begin position="147"/>
        <end position="189"/>
    </location>
</feature>
<keyword evidence="5 6" id="KW-0539">Nucleus</keyword>